<evidence type="ECO:0000313" key="5">
    <source>
        <dbReference type="Proteomes" id="UP001524473"/>
    </source>
</evidence>
<dbReference type="EMBL" id="JANFZH010000021">
    <property type="protein sequence ID" value="MCQ4840278.1"/>
    <property type="molecule type" value="Genomic_DNA"/>
</dbReference>
<gene>
    <name evidence="4" type="ORF">NE695_10185</name>
</gene>
<reference evidence="4 5" key="1">
    <citation type="submission" date="2022-06" db="EMBL/GenBank/DDBJ databases">
        <title>Isolation of gut microbiota from human fecal samples.</title>
        <authorList>
            <person name="Pamer E.G."/>
            <person name="Barat B."/>
            <person name="Waligurski E."/>
            <person name="Medina S."/>
            <person name="Paddock L."/>
            <person name="Mostad J."/>
        </authorList>
    </citation>
    <scope>NUCLEOTIDE SEQUENCE [LARGE SCALE GENOMIC DNA]</scope>
    <source>
        <strain evidence="4 5">DFI.9.73</strain>
    </source>
</reference>
<dbReference type="RefSeq" id="WP_066863027.1">
    <property type="nucleotide sequence ID" value="NZ_CABKVV010000013.1"/>
</dbReference>
<dbReference type="Proteomes" id="UP001524473">
    <property type="component" value="Unassembled WGS sequence"/>
</dbReference>
<dbReference type="InterPro" id="IPR024934">
    <property type="entry name" value="Rubredoxin-like_dom"/>
</dbReference>
<dbReference type="Gene3D" id="2.20.28.10">
    <property type="match status" value="1"/>
</dbReference>
<dbReference type="Pfam" id="PF21349">
    <property type="entry name" value="RUBY_RBDX"/>
    <property type="match status" value="1"/>
</dbReference>
<feature type="domain" description="Rubredoxin-like" evidence="3">
    <location>
        <begin position="171"/>
        <end position="207"/>
    </location>
</feature>
<dbReference type="SMART" id="SM00903">
    <property type="entry name" value="Flavin_Reduct"/>
    <property type="match status" value="1"/>
</dbReference>
<dbReference type="GeneID" id="90532104"/>
<protein>
    <submittedName>
        <fullName evidence="4">Flavin reductase</fullName>
    </submittedName>
</protein>
<evidence type="ECO:0000259" key="3">
    <source>
        <dbReference type="PROSITE" id="PS50903"/>
    </source>
</evidence>
<sequence>MDIKAFDKMNYGLYIVSTKSGDQTAGCVVNTLTQATVQPARLLVTIHKDNQTERLIEESGVFAAVALAQSAQMELIGDFGFRCSRDLDKFANWAHTEDENAVPYLTEQTVARYSCRVVGKLDAGTHMVFLGEVQEAQVLEEEDAMTYAYYHLVKKGLTPPKASSYRPEPAVKGYRCKICGYVLESDTLPEDFICPICKRGSEAFEPVSAE</sequence>
<dbReference type="PANTHER" id="PTHR30466:SF1">
    <property type="entry name" value="FMN REDUCTASE (NADH) RUTF"/>
    <property type="match status" value="1"/>
</dbReference>
<proteinExistence type="predicted"/>
<evidence type="ECO:0000313" key="4">
    <source>
        <dbReference type="EMBL" id="MCQ4840278.1"/>
    </source>
</evidence>
<name>A0ABT1S024_9FIRM</name>
<dbReference type="InterPro" id="IPR002563">
    <property type="entry name" value="Flavin_Rdtase-like_dom"/>
</dbReference>
<keyword evidence="2" id="KW-0560">Oxidoreductase</keyword>
<dbReference type="PROSITE" id="PS50903">
    <property type="entry name" value="RUBREDOXIN_LIKE"/>
    <property type="match status" value="1"/>
</dbReference>
<dbReference type="InterPro" id="IPR048574">
    <property type="entry name" value="RUBY_RBDX"/>
</dbReference>
<dbReference type="Pfam" id="PF01613">
    <property type="entry name" value="Flavin_Reduct"/>
    <property type="match status" value="1"/>
</dbReference>
<dbReference type="InterPro" id="IPR050268">
    <property type="entry name" value="NADH-dep_flavin_reductase"/>
</dbReference>
<dbReference type="SUPFAM" id="SSF57802">
    <property type="entry name" value="Rubredoxin-like"/>
    <property type="match status" value="1"/>
</dbReference>
<dbReference type="Gene3D" id="2.30.110.10">
    <property type="entry name" value="Electron Transport, Fmn-binding Protein, Chain A"/>
    <property type="match status" value="1"/>
</dbReference>
<dbReference type="SUPFAM" id="SSF50475">
    <property type="entry name" value="FMN-binding split barrel"/>
    <property type="match status" value="1"/>
</dbReference>
<organism evidence="4 5">
    <name type="scientific">Neglectibacter timonensis</name>
    <dbReference type="NCBI Taxonomy" id="1776382"/>
    <lineage>
        <taxon>Bacteria</taxon>
        <taxon>Bacillati</taxon>
        <taxon>Bacillota</taxon>
        <taxon>Clostridia</taxon>
        <taxon>Eubacteriales</taxon>
        <taxon>Oscillospiraceae</taxon>
        <taxon>Neglectibacter</taxon>
    </lineage>
</organism>
<evidence type="ECO:0000256" key="2">
    <source>
        <dbReference type="ARBA" id="ARBA00023002"/>
    </source>
</evidence>
<comment type="cofactor">
    <cofactor evidence="1">
        <name>Fe(3+)</name>
        <dbReference type="ChEBI" id="CHEBI:29034"/>
    </cofactor>
</comment>
<accession>A0ABT1S024</accession>
<dbReference type="PANTHER" id="PTHR30466">
    <property type="entry name" value="FLAVIN REDUCTASE"/>
    <property type="match status" value="1"/>
</dbReference>
<comment type="caution">
    <text evidence="4">The sequence shown here is derived from an EMBL/GenBank/DDBJ whole genome shotgun (WGS) entry which is preliminary data.</text>
</comment>
<keyword evidence="5" id="KW-1185">Reference proteome</keyword>
<dbReference type="InterPro" id="IPR012349">
    <property type="entry name" value="Split_barrel_FMN-bd"/>
</dbReference>
<evidence type="ECO:0000256" key="1">
    <source>
        <dbReference type="ARBA" id="ARBA00001965"/>
    </source>
</evidence>